<dbReference type="EMBL" id="JOJR01000010">
    <property type="protein sequence ID" value="RCN51837.1"/>
    <property type="molecule type" value="Genomic_DNA"/>
</dbReference>
<evidence type="ECO:0008006" key="4">
    <source>
        <dbReference type="Google" id="ProtNLM"/>
    </source>
</evidence>
<evidence type="ECO:0000313" key="2">
    <source>
        <dbReference type="EMBL" id="RCN51837.1"/>
    </source>
</evidence>
<feature type="region of interest" description="Disordered" evidence="1">
    <location>
        <begin position="161"/>
        <end position="183"/>
    </location>
</feature>
<evidence type="ECO:0000256" key="1">
    <source>
        <dbReference type="SAM" id="MobiDB-lite"/>
    </source>
</evidence>
<name>A0A368H948_ANCCA</name>
<dbReference type="Proteomes" id="UP000252519">
    <property type="component" value="Unassembled WGS sequence"/>
</dbReference>
<organism evidence="2 3">
    <name type="scientific">Ancylostoma caninum</name>
    <name type="common">Dog hookworm</name>
    <dbReference type="NCBI Taxonomy" id="29170"/>
    <lineage>
        <taxon>Eukaryota</taxon>
        <taxon>Metazoa</taxon>
        <taxon>Ecdysozoa</taxon>
        <taxon>Nematoda</taxon>
        <taxon>Chromadorea</taxon>
        <taxon>Rhabditida</taxon>
        <taxon>Rhabditina</taxon>
        <taxon>Rhabditomorpha</taxon>
        <taxon>Strongyloidea</taxon>
        <taxon>Ancylostomatidae</taxon>
        <taxon>Ancylostomatinae</taxon>
        <taxon>Ancylostoma</taxon>
    </lineage>
</organism>
<dbReference type="AlphaFoldDB" id="A0A368H948"/>
<proteinExistence type="predicted"/>
<protein>
    <recommendedName>
        <fullName evidence="4">VWFA domain-containing protein</fullName>
    </recommendedName>
</protein>
<keyword evidence="3" id="KW-1185">Reference proteome</keyword>
<gene>
    <name evidence="2" type="ORF">ANCCAN_01925</name>
</gene>
<evidence type="ECO:0000313" key="3">
    <source>
        <dbReference type="Proteomes" id="UP000252519"/>
    </source>
</evidence>
<reference evidence="2 3" key="1">
    <citation type="submission" date="2014-10" db="EMBL/GenBank/DDBJ databases">
        <title>Draft genome of the hookworm Ancylostoma caninum.</title>
        <authorList>
            <person name="Mitreva M."/>
        </authorList>
    </citation>
    <scope>NUCLEOTIDE SEQUENCE [LARGE SCALE GENOMIC DNA]</scope>
    <source>
        <strain evidence="2 3">Baltimore</strain>
    </source>
</reference>
<dbReference type="OrthoDB" id="5904416at2759"/>
<feature type="compositionally biased region" description="Low complexity" evidence="1">
    <location>
        <begin position="169"/>
        <end position="178"/>
    </location>
</feature>
<accession>A0A368H948</accession>
<sequence length="422" mass="46544">MSTPGTLEADLLADVAHDLYNGYDGTTIGLWAYGYTNFSRWADSGLKNMRKNYNDFIKDLNGMVYYETDVPYSTAEAIEQLNQLNSSPDIVNCLVFFSAERDIGSLPMLYAVYLPLEVLVAVGLNDTDLSSRVHPRLGIPVSVPMHYLDKDVKTIVNAITKKEKPTPKPTTKAPTTTTEPPPSKDAVHCLFAGDLYNYGHNAEDYELEADLMDAVAHDLFEFSPKSSLGLWGFGYTNFSKDPATSLSKIRKNYADFKGDLTGFGYVNINDPLATKAAIEAINAMRDNANRINCLVFYSSTKSTSGLPKIDPEYLGLERIVAVGLNDVYLYDLVPRHGAAVSVPKHFLDADVTRVVNAIMRPVPKTTTTKKPTTTAPSQKVPDCLFVGDLYNYGANHDDYDLVCSFQHFGAEPSNDICGSIIY</sequence>
<comment type="caution">
    <text evidence="2">The sequence shown here is derived from an EMBL/GenBank/DDBJ whole genome shotgun (WGS) entry which is preliminary data.</text>
</comment>